<evidence type="ECO:0000256" key="4">
    <source>
        <dbReference type="HAMAP-Rule" id="MF_00720"/>
    </source>
</evidence>
<sequence>MDRNQLLLDAEILDVGPVRATPGGVDTVALRLRHVSEQVEAGGARTVEVTIDASGFGTVAPRLGALGKGQRIAVKGFLTKRSARSDIPVLHINEFKIIDTE</sequence>
<dbReference type="PROSITE" id="PS50935">
    <property type="entry name" value="SSB"/>
    <property type="match status" value="1"/>
</dbReference>
<dbReference type="Pfam" id="PF22657">
    <property type="entry name" value="SSB_1"/>
    <property type="match status" value="1"/>
</dbReference>
<evidence type="ECO:0000256" key="1">
    <source>
        <dbReference type="ARBA" id="ARBA00022515"/>
    </source>
</evidence>
<protein>
    <recommendedName>
        <fullName evidence="4">Replication restart protein PriB</fullName>
    </recommendedName>
</protein>
<dbReference type="InterPro" id="IPR012340">
    <property type="entry name" value="NA-bd_OB-fold"/>
</dbReference>
<dbReference type="NCBIfam" id="TIGR04418">
    <property type="entry name" value="PriB_gamma"/>
    <property type="match status" value="1"/>
</dbReference>
<dbReference type="SUPFAM" id="SSF50249">
    <property type="entry name" value="Nucleic acid-binding proteins"/>
    <property type="match status" value="1"/>
</dbReference>
<keyword evidence="6" id="KW-1185">Reference proteome</keyword>
<dbReference type="Proteomes" id="UP000501534">
    <property type="component" value="Chromosome"/>
</dbReference>
<dbReference type="Gene3D" id="2.40.50.140">
    <property type="entry name" value="Nucleic acid-binding proteins"/>
    <property type="match status" value="1"/>
</dbReference>
<accession>A0A6M4GWT1</accession>
<proteinExistence type="inferred from homology"/>
<keyword evidence="2 4" id="KW-0235">DNA replication</keyword>
<dbReference type="GO" id="GO:0006269">
    <property type="term" value="P:DNA replication, synthesis of primer"/>
    <property type="evidence" value="ECO:0007669"/>
    <property type="project" value="UniProtKB-KW"/>
</dbReference>
<evidence type="ECO:0000256" key="2">
    <source>
        <dbReference type="ARBA" id="ARBA00022705"/>
    </source>
</evidence>
<evidence type="ECO:0000256" key="3">
    <source>
        <dbReference type="ARBA" id="ARBA00023125"/>
    </source>
</evidence>
<organism evidence="5 6">
    <name type="scientific">Usitatibacter rugosus</name>
    <dbReference type="NCBI Taxonomy" id="2732067"/>
    <lineage>
        <taxon>Bacteria</taxon>
        <taxon>Pseudomonadati</taxon>
        <taxon>Pseudomonadota</taxon>
        <taxon>Betaproteobacteria</taxon>
        <taxon>Nitrosomonadales</taxon>
        <taxon>Usitatibacteraceae</taxon>
        <taxon>Usitatibacter</taxon>
    </lineage>
</organism>
<dbReference type="EMBL" id="CP053069">
    <property type="protein sequence ID" value="QJR11686.1"/>
    <property type="molecule type" value="Genomic_DNA"/>
</dbReference>
<keyword evidence="1 4" id="KW-0639">Primosome</keyword>
<dbReference type="GO" id="GO:0003697">
    <property type="term" value="F:single-stranded DNA binding"/>
    <property type="evidence" value="ECO:0007669"/>
    <property type="project" value="UniProtKB-UniRule"/>
</dbReference>
<keyword evidence="3 4" id="KW-0238">DNA-binding</keyword>
<dbReference type="HAMAP" id="MF_00720">
    <property type="entry name" value="PriB"/>
    <property type="match status" value="1"/>
</dbReference>
<dbReference type="PIRSF" id="PIRSF003135">
    <property type="entry name" value="Primosomal_n"/>
    <property type="match status" value="1"/>
</dbReference>
<evidence type="ECO:0000313" key="6">
    <source>
        <dbReference type="Proteomes" id="UP000501534"/>
    </source>
</evidence>
<name>A0A6M4GWT1_9PROT</name>
<gene>
    <name evidence="4 5" type="primary">priB</name>
    <name evidence="5" type="ORF">DSM104443_02768</name>
</gene>
<dbReference type="GO" id="GO:1990077">
    <property type="term" value="C:primosome complex"/>
    <property type="evidence" value="ECO:0007669"/>
    <property type="project" value="UniProtKB-UniRule"/>
</dbReference>
<comment type="similarity">
    <text evidence="4">Belongs to the PriB family.</text>
</comment>
<dbReference type="InterPro" id="IPR000424">
    <property type="entry name" value="Primosome_PriB/ssb"/>
</dbReference>
<reference evidence="5 6" key="1">
    <citation type="submission" date="2020-04" db="EMBL/GenBank/DDBJ databases">
        <title>Usitatibacter rugosus gen. nov., sp. nov. and Usitatibacter palustris sp. nov., novel members of Usitatibacteraceae fam. nov. within the order Nitrosomonadales isolated from soil.</title>
        <authorList>
            <person name="Huber K.J."/>
            <person name="Neumann-Schaal M."/>
            <person name="Geppert A."/>
            <person name="Luckner M."/>
            <person name="Wanner G."/>
            <person name="Overmann J."/>
        </authorList>
    </citation>
    <scope>NUCLEOTIDE SEQUENCE [LARGE SCALE GENOMIC DNA]</scope>
    <source>
        <strain evidence="5 6">0125_3</strain>
    </source>
</reference>
<comment type="function">
    <text evidence="4">Involved in the restart of stalled replication forks, which reloads the replicative helicase on sites other than the origin of replication; the PriA-PriB pathway is the major replication restart pathway. During primosome assembly it facilitates complex formation between PriA and DnaT on DNA; stabilizes PriA on DNA. Stimulates the DNA unwinding activity of PriA helicase.</text>
</comment>
<dbReference type="KEGG" id="uru:DSM104443_02768"/>
<dbReference type="InterPro" id="IPR023646">
    <property type="entry name" value="Prisomal_replication_PriB"/>
</dbReference>
<dbReference type="RefSeq" id="WP_171093234.1">
    <property type="nucleotide sequence ID" value="NZ_CP053069.1"/>
</dbReference>
<dbReference type="AlphaFoldDB" id="A0A6M4GWT1"/>
<comment type="subunit">
    <text evidence="4">Homodimer. Interacts with PriA and DnaT. Component of the replication restart primosome. Primosome assembly occurs via a 'hand-off' mechanism. PriA binds to replication forks, subsequently PriB then DnaT bind; DnaT then displaces ssDNA to generate the helicase loading substrate.</text>
</comment>
<evidence type="ECO:0000313" key="5">
    <source>
        <dbReference type="EMBL" id="QJR11686.1"/>
    </source>
</evidence>